<dbReference type="PROSITE" id="PS00074">
    <property type="entry name" value="GLFV_DEHYDROGENASE"/>
    <property type="match status" value="1"/>
</dbReference>
<dbReference type="EMBL" id="CP095873">
    <property type="protein sequence ID" value="UPL22825.1"/>
    <property type="molecule type" value="Genomic_DNA"/>
</dbReference>
<evidence type="ECO:0000256" key="8">
    <source>
        <dbReference type="PIRSR" id="PIRSR000185-2"/>
    </source>
</evidence>
<dbReference type="InterPro" id="IPR006095">
    <property type="entry name" value="Glu/Leu/Phe/Val/Trp_DH"/>
</dbReference>
<dbReference type="GO" id="GO:0006537">
    <property type="term" value="P:glutamate biosynthetic process"/>
    <property type="evidence" value="ECO:0007669"/>
    <property type="project" value="TreeGrafter"/>
</dbReference>
<dbReference type="SUPFAM" id="SSF51735">
    <property type="entry name" value="NAD(P)-binding Rossmann-fold domains"/>
    <property type="match status" value="1"/>
</dbReference>
<feature type="binding site" evidence="8">
    <location>
        <position position="166"/>
    </location>
    <ligand>
        <name>substrate</name>
    </ligand>
</feature>
<comment type="function">
    <text evidence="1">Catalyzes the reversible oxidative deamination of glutamate to alpha-ketoglutarate and ammonia.</text>
</comment>
<dbReference type="NCBIfam" id="NF006929">
    <property type="entry name" value="PRK09414.1"/>
    <property type="match status" value="1"/>
</dbReference>
<dbReference type="AlphaFoldDB" id="A0AAE9H9D9"/>
<feature type="domain" description="Glutamate/phenylalanine/leucine/valine/L-tryptophan dehydrogenase C-terminal" evidence="11">
    <location>
        <begin position="203"/>
        <end position="444"/>
    </location>
</feature>
<dbReference type="FunFam" id="3.40.50.720:FF:000030">
    <property type="entry name" value="Glutamate dehydrogenase"/>
    <property type="match status" value="1"/>
</dbReference>
<evidence type="ECO:0000256" key="9">
    <source>
        <dbReference type="PIRSR" id="PIRSR000185-3"/>
    </source>
</evidence>
<keyword evidence="8" id="KW-0520">NAD</keyword>
<feature type="binding site" evidence="8">
    <location>
        <position position="115"/>
    </location>
    <ligand>
        <name>substrate</name>
    </ligand>
</feature>
<sequence length="446" mass="48835">MKSISLEQFLARVQSRDPNQPEFMQAVREVMTSLWPFIEKNPQYADHGLLERLVEPERAIQFRISWVDDRGQVQVNRGFRIQHSNAIGPFKGGMRFHPSVNLSILKFLAFEQTFKNALTTLPMGGGKGGSDFDPKGKSDGEVMRFCQALIVELYRHLGPDTDVPAGDIGVGAREVGFMAGMMKKLSNSAASVFTGKDLCFGGSLIRPEATGYGTVYFVQEMLARKGLSLDGMTVSVSGSGNVAQYAIEKCLDLGAKVVTVSDSQGCVVDMDGFTREKLASLMHVKNVQRGSLVDYAQQHHLLYEQGKRPWHIPVDVALPCATQNELDGKDAEILIKNGVRCVAEGANMPSTLDAVDAFIHAKILYAPGKASNAGGVAVSGLEMSQNAQRLSWTREQVDAKLHSIMRDIHENCVNYGQESNFINYVNGANIAGFVKVANAMRHQGVY</sequence>
<feature type="binding site" evidence="8">
    <location>
        <position position="112"/>
    </location>
    <ligand>
        <name>substrate</name>
    </ligand>
</feature>
<protein>
    <recommendedName>
        <fullName evidence="6">Glutamate dehydrogenase</fullName>
    </recommendedName>
</protein>
<evidence type="ECO:0000256" key="5">
    <source>
        <dbReference type="ARBA" id="ARBA00048584"/>
    </source>
</evidence>
<dbReference type="RefSeq" id="WP_009455932.1">
    <property type="nucleotide sequence ID" value="NZ_CP023256.1"/>
</dbReference>
<evidence type="ECO:0000313" key="12">
    <source>
        <dbReference type="EMBL" id="UPL22825.1"/>
    </source>
</evidence>
<keyword evidence="4 6" id="KW-0560">Oxidoreductase</keyword>
<dbReference type="Gene3D" id="1.10.285.10">
    <property type="entry name" value="Glutamate Dehydrogenase, chain A, domain 3"/>
    <property type="match status" value="2"/>
</dbReference>
<name>A0AAE9H9D9_ALCFA</name>
<dbReference type="InterPro" id="IPR050724">
    <property type="entry name" value="Glu_Leu_Phe_Val_DH"/>
</dbReference>
<dbReference type="PIRSF" id="PIRSF000185">
    <property type="entry name" value="Glu_DH"/>
    <property type="match status" value="1"/>
</dbReference>
<comment type="subunit">
    <text evidence="3">Homohexamer.</text>
</comment>
<dbReference type="GO" id="GO:0004354">
    <property type="term" value="F:glutamate dehydrogenase (NADP+) activity"/>
    <property type="evidence" value="ECO:0007669"/>
    <property type="project" value="UniProtKB-EC"/>
</dbReference>
<dbReference type="GeneID" id="96773854"/>
<dbReference type="InterPro" id="IPR006097">
    <property type="entry name" value="Glu/Leu/Phe/Val/Trp_DH_dimer"/>
</dbReference>
<dbReference type="Pfam" id="PF00208">
    <property type="entry name" value="ELFV_dehydrog"/>
    <property type="match status" value="1"/>
</dbReference>
<dbReference type="Gene3D" id="3.40.50.10860">
    <property type="entry name" value="Leucine Dehydrogenase, chain A, domain 1"/>
    <property type="match status" value="1"/>
</dbReference>
<feature type="binding site" evidence="8">
    <location>
        <position position="379"/>
    </location>
    <ligand>
        <name>substrate</name>
    </ligand>
</feature>
<dbReference type="PANTHER" id="PTHR43571">
    <property type="entry name" value="NADP-SPECIFIC GLUTAMATE DEHYDROGENASE 1-RELATED"/>
    <property type="match status" value="1"/>
</dbReference>
<dbReference type="InterPro" id="IPR033922">
    <property type="entry name" value="NAD_bind_Glu_DH"/>
</dbReference>
<evidence type="ECO:0000256" key="6">
    <source>
        <dbReference type="PIRNR" id="PIRNR000185"/>
    </source>
</evidence>
<dbReference type="GO" id="GO:0005829">
    <property type="term" value="C:cytosol"/>
    <property type="evidence" value="ECO:0007669"/>
    <property type="project" value="TreeGrafter"/>
</dbReference>
<dbReference type="InterPro" id="IPR033524">
    <property type="entry name" value="Glu/Leu/Phe/Val_DH_AS"/>
</dbReference>
<feature type="binding site" evidence="8">
    <location>
        <position position="241"/>
    </location>
    <ligand>
        <name>NAD(+)</name>
        <dbReference type="ChEBI" id="CHEBI:57540"/>
    </ligand>
</feature>
<dbReference type="InterPro" id="IPR036291">
    <property type="entry name" value="NAD(P)-bd_dom_sf"/>
</dbReference>
<evidence type="ECO:0000256" key="3">
    <source>
        <dbReference type="ARBA" id="ARBA00011643"/>
    </source>
</evidence>
<feature type="binding site" evidence="8">
    <location>
        <position position="91"/>
    </location>
    <ligand>
        <name>substrate</name>
    </ligand>
</feature>
<dbReference type="Gene3D" id="3.40.50.720">
    <property type="entry name" value="NAD(P)-binding Rossmann-like Domain"/>
    <property type="match status" value="1"/>
</dbReference>
<dbReference type="SUPFAM" id="SSF53223">
    <property type="entry name" value="Aminoacid dehydrogenase-like, N-terminal domain"/>
    <property type="match status" value="1"/>
</dbReference>
<dbReference type="InterPro" id="IPR014362">
    <property type="entry name" value="Glu_DH"/>
</dbReference>
<evidence type="ECO:0000256" key="1">
    <source>
        <dbReference type="ARBA" id="ARBA00003868"/>
    </source>
</evidence>
<proteinExistence type="inferred from homology"/>
<evidence type="ECO:0000256" key="7">
    <source>
        <dbReference type="PIRSR" id="PIRSR000185-1"/>
    </source>
</evidence>
<dbReference type="PRINTS" id="PR00082">
    <property type="entry name" value="GLFDHDRGNASE"/>
</dbReference>
<dbReference type="Proteomes" id="UP000830925">
    <property type="component" value="Chromosome"/>
</dbReference>
<dbReference type="GO" id="GO:0000166">
    <property type="term" value="F:nucleotide binding"/>
    <property type="evidence" value="ECO:0007669"/>
    <property type="project" value="UniProtKB-KW"/>
</dbReference>
<comment type="similarity">
    <text evidence="2 6 10">Belongs to the Glu/Leu/Phe/Val dehydrogenases family.</text>
</comment>
<dbReference type="SMART" id="SM00839">
    <property type="entry name" value="ELFV_dehydrog"/>
    <property type="match status" value="1"/>
</dbReference>
<evidence type="ECO:0000256" key="4">
    <source>
        <dbReference type="ARBA" id="ARBA00023002"/>
    </source>
</evidence>
<accession>A0AAE9H9D9</accession>
<evidence type="ECO:0000259" key="11">
    <source>
        <dbReference type="SMART" id="SM00839"/>
    </source>
</evidence>
<dbReference type="CDD" id="cd05313">
    <property type="entry name" value="NAD_bind_2_Glu_DH"/>
    <property type="match status" value="1"/>
</dbReference>
<comment type="catalytic activity">
    <reaction evidence="5">
        <text>L-glutamate + NADP(+) + H2O = 2-oxoglutarate + NH4(+) + NADPH + H(+)</text>
        <dbReference type="Rhea" id="RHEA:11612"/>
        <dbReference type="ChEBI" id="CHEBI:15377"/>
        <dbReference type="ChEBI" id="CHEBI:15378"/>
        <dbReference type="ChEBI" id="CHEBI:16810"/>
        <dbReference type="ChEBI" id="CHEBI:28938"/>
        <dbReference type="ChEBI" id="CHEBI:29985"/>
        <dbReference type="ChEBI" id="CHEBI:57783"/>
        <dbReference type="ChEBI" id="CHEBI:58349"/>
        <dbReference type="EC" id="1.4.1.4"/>
    </reaction>
</comment>
<feature type="binding site" evidence="8">
    <location>
        <position position="210"/>
    </location>
    <ligand>
        <name>NAD(+)</name>
        <dbReference type="ChEBI" id="CHEBI:57540"/>
    </ligand>
</feature>
<evidence type="ECO:0000313" key="13">
    <source>
        <dbReference type="Proteomes" id="UP000830925"/>
    </source>
</evidence>
<dbReference type="FunFam" id="1.10.285.10:FF:000001">
    <property type="entry name" value="Glutamate dehydrogenase"/>
    <property type="match status" value="1"/>
</dbReference>
<feature type="active site" description="Proton donor" evidence="7">
    <location>
        <position position="127"/>
    </location>
</feature>
<reference evidence="12" key="1">
    <citation type="submission" date="2022-04" db="EMBL/GenBank/DDBJ databases">
        <title>Genomic mining of Alcaligenes faecalis D334 producing ectoin and derivatives.</title>
        <authorList>
            <person name="Doan V.T."/>
            <person name="Quach N.T."/>
            <person name="Vu T.-H.-N."/>
            <person name="Phi Q.-T."/>
        </authorList>
    </citation>
    <scope>NUCLEOTIDE SEQUENCE</scope>
    <source>
        <strain evidence="12">D334</strain>
    </source>
</reference>
<keyword evidence="8" id="KW-0547">Nucleotide-binding</keyword>
<feature type="site" description="Important for catalysis" evidence="9">
    <location>
        <position position="167"/>
    </location>
</feature>
<evidence type="ECO:0000256" key="10">
    <source>
        <dbReference type="RuleBase" id="RU004417"/>
    </source>
</evidence>
<dbReference type="PANTHER" id="PTHR43571:SF1">
    <property type="entry name" value="NADP-SPECIFIC GLUTAMATE DEHYDROGENASE 1-RELATED"/>
    <property type="match status" value="1"/>
</dbReference>
<evidence type="ECO:0000256" key="2">
    <source>
        <dbReference type="ARBA" id="ARBA00006382"/>
    </source>
</evidence>
<gene>
    <name evidence="12" type="primary">gdhA</name>
    <name evidence="12" type="ORF">MXF72_07020</name>
</gene>
<dbReference type="InterPro" id="IPR046346">
    <property type="entry name" value="Aminoacid_DH-like_N_sf"/>
</dbReference>
<dbReference type="Pfam" id="PF02812">
    <property type="entry name" value="ELFV_dehydrog_N"/>
    <property type="match status" value="1"/>
</dbReference>
<dbReference type="InterPro" id="IPR006096">
    <property type="entry name" value="Glu/Leu/Phe/Val/Trp_DH_C"/>
</dbReference>
<organism evidence="12 13">
    <name type="scientific">Alcaligenes faecalis</name>
    <dbReference type="NCBI Taxonomy" id="511"/>
    <lineage>
        <taxon>Bacteria</taxon>
        <taxon>Pseudomonadati</taxon>
        <taxon>Pseudomonadota</taxon>
        <taxon>Betaproteobacteria</taxon>
        <taxon>Burkholderiales</taxon>
        <taxon>Alcaligenaceae</taxon>
        <taxon>Alcaligenes</taxon>
    </lineage>
</organism>
<dbReference type="FunFam" id="3.40.50.10860:FF:000002">
    <property type="entry name" value="Glutamate dehydrogenase"/>
    <property type="match status" value="1"/>
</dbReference>